<dbReference type="PANTHER" id="PTHR43047">
    <property type="entry name" value="TWO-COMPONENT HISTIDINE PROTEIN KINASE"/>
    <property type="match status" value="1"/>
</dbReference>
<dbReference type="InterPro" id="IPR011006">
    <property type="entry name" value="CheY-like_superfamily"/>
</dbReference>
<evidence type="ECO:0000256" key="7">
    <source>
        <dbReference type="SAM" id="Coils"/>
    </source>
</evidence>
<dbReference type="SUPFAM" id="SSF52172">
    <property type="entry name" value="CheY-like"/>
    <property type="match status" value="1"/>
</dbReference>
<evidence type="ECO:0000259" key="9">
    <source>
        <dbReference type="PROSITE" id="PS50110"/>
    </source>
</evidence>
<dbReference type="Proteomes" id="UP000005496">
    <property type="component" value="Unassembled WGS sequence"/>
</dbReference>
<name>D6SSX8_9BACT</name>
<evidence type="ECO:0000256" key="1">
    <source>
        <dbReference type="ARBA" id="ARBA00000085"/>
    </source>
</evidence>
<dbReference type="CDD" id="cd00075">
    <property type="entry name" value="HATPase"/>
    <property type="match status" value="1"/>
</dbReference>
<reference evidence="10" key="1">
    <citation type="submission" date="2010-05" db="EMBL/GenBank/DDBJ databases">
        <title>The draft genome of Desulfonatronospira thiodismutans ASO3-1.</title>
        <authorList>
            <consortium name="US DOE Joint Genome Institute (JGI-PGF)"/>
            <person name="Lucas S."/>
            <person name="Copeland A."/>
            <person name="Lapidus A."/>
            <person name="Cheng J.-F."/>
            <person name="Bruce D."/>
            <person name="Goodwin L."/>
            <person name="Pitluck S."/>
            <person name="Chertkov O."/>
            <person name="Brettin T."/>
            <person name="Detter J.C."/>
            <person name="Han C."/>
            <person name="Land M.L."/>
            <person name="Hauser L."/>
            <person name="Kyrpides N."/>
            <person name="Mikhailova N."/>
            <person name="Muyzer G."/>
            <person name="Woyke T."/>
        </authorList>
    </citation>
    <scope>NUCLEOTIDE SEQUENCE [LARGE SCALE GENOMIC DNA]</scope>
    <source>
        <strain evidence="10">ASO3-1</strain>
    </source>
</reference>
<evidence type="ECO:0000256" key="3">
    <source>
        <dbReference type="ARBA" id="ARBA00022553"/>
    </source>
</evidence>
<feature type="coiled-coil region" evidence="7">
    <location>
        <begin position="101"/>
        <end position="173"/>
    </location>
</feature>
<dbReference type="Pfam" id="PF02518">
    <property type="entry name" value="HATPase_c"/>
    <property type="match status" value="1"/>
</dbReference>
<dbReference type="RefSeq" id="WP_008871143.1">
    <property type="nucleotide sequence ID" value="NZ_ACJN02000003.1"/>
</dbReference>
<dbReference type="Gene3D" id="3.40.50.2300">
    <property type="match status" value="1"/>
</dbReference>
<dbReference type="Gene3D" id="1.10.287.130">
    <property type="match status" value="1"/>
</dbReference>
<evidence type="ECO:0000256" key="2">
    <source>
        <dbReference type="ARBA" id="ARBA00012438"/>
    </source>
</evidence>
<dbReference type="OrthoDB" id="5342753at2"/>
<dbReference type="InterPro" id="IPR003594">
    <property type="entry name" value="HATPase_dom"/>
</dbReference>
<dbReference type="InterPro" id="IPR003661">
    <property type="entry name" value="HisK_dim/P_dom"/>
</dbReference>
<sequence length="546" mass="61471">MQNSLNCLAIVCEASGRIREVLYNGLKDMENAAGDLFFHDILHQDSMQKAENFWKQLDEQGLALNWELNVQVNGEICTLDFTGVRVQDNMVITAGDSRDILNDLYQELLKVNNEQTNLIREAYKKYSTQAREQQFMEEGNTVLQEMTSLNNELTNAQRELARQIVRLEKLNSQKNFFLGMAAHDLRNPLGSIKLYAELLQEDMKHQLSETGAGMLDKIQSLSRFMLGMVEDLLDVTKIDSGQINLQLENVRPGRVVQDALDPLRMLAREKDISLNCHVLEDLPQVNLDVAKFTQMVTNLLTNAIKYSPSGSTVDVRLYTRDGYLVLDVSDYGQGIPGEEMDRLFAEYQTTSSRPTQGEGSVGLGLAIARRLVEAHDGTIEVQSSQGAGTTFTITLPMHLKSGHDALHKEKKTIEQKPLNFSGRILVAEDEPMNQTILARYLDKMGVEYKLVDNGQKVLQALQEDSFDLILLDIVMPEMSGVEVLQRLRTIEKEQGREKLPVVVMSALDHEEQENFLQAGADDLLPKPFNFQRLQRVLGSILSPEAG</sequence>
<dbReference type="InterPro" id="IPR001789">
    <property type="entry name" value="Sig_transdc_resp-reg_receiver"/>
</dbReference>
<dbReference type="InterPro" id="IPR004358">
    <property type="entry name" value="Sig_transdc_His_kin-like_C"/>
</dbReference>
<evidence type="ECO:0000259" key="8">
    <source>
        <dbReference type="PROSITE" id="PS50109"/>
    </source>
</evidence>
<dbReference type="PROSITE" id="PS50110">
    <property type="entry name" value="RESPONSE_REGULATORY"/>
    <property type="match status" value="1"/>
</dbReference>
<protein>
    <recommendedName>
        <fullName evidence="2">histidine kinase</fullName>
        <ecNumber evidence="2">2.7.13.3</ecNumber>
    </recommendedName>
</protein>
<dbReference type="AlphaFoldDB" id="D6SSX8"/>
<keyword evidence="5 10" id="KW-0418">Kinase</keyword>
<dbReference type="SUPFAM" id="SSF55874">
    <property type="entry name" value="ATPase domain of HSP90 chaperone/DNA topoisomerase II/histidine kinase"/>
    <property type="match status" value="1"/>
</dbReference>
<feature type="domain" description="Histidine kinase" evidence="8">
    <location>
        <begin position="180"/>
        <end position="399"/>
    </location>
</feature>
<keyword evidence="7" id="KW-0175">Coiled coil</keyword>
<dbReference type="eggNOG" id="COG2205">
    <property type="taxonomic scope" value="Bacteria"/>
</dbReference>
<dbReference type="SMART" id="SM00388">
    <property type="entry name" value="HisKA"/>
    <property type="match status" value="1"/>
</dbReference>
<dbReference type="Pfam" id="PF00512">
    <property type="entry name" value="HisKA"/>
    <property type="match status" value="1"/>
</dbReference>
<evidence type="ECO:0000256" key="6">
    <source>
        <dbReference type="PROSITE-ProRule" id="PRU00169"/>
    </source>
</evidence>
<dbReference type="CDD" id="cd17546">
    <property type="entry name" value="REC_hyHK_CKI1_RcsC-like"/>
    <property type="match status" value="1"/>
</dbReference>
<dbReference type="PROSITE" id="PS50109">
    <property type="entry name" value="HIS_KIN"/>
    <property type="match status" value="1"/>
</dbReference>
<dbReference type="Gene3D" id="3.30.565.10">
    <property type="entry name" value="Histidine kinase-like ATPase, C-terminal domain"/>
    <property type="match status" value="1"/>
</dbReference>
<dbReference type="SUPFAM" id="SSF47384">
    <property type="entry name" value="Homodimeric domain of signal transducing histidine kinase"/>
    <property type="match status" value="1"/>
</dbReference>
<proteinExistence type="predicted"/>
<dbReference type="GO" id="GO:0000155">
    <property type="term" value="F:phosphorelay sensor kinase activity"/>
    <property type="evidence" value="ECO:0007669"/>
    <property type="project" value="InterPro"/>
</dbReference>
<dbReference type="EC" id="2.7.13.3" evidence="2"/>
<dbReference type="SMART" id="SM00448">
    <property type="entry name" value="REC"/>
    <property type="match status" value="1"/>
</dbReference>
<dbReference type="PRINTS" id="PR00344">
    <property type="entry name" value="BCTRLSENSOR"/>
</dbReference>
<comment type="caution">
    <text evidence="10">The sequence shown here is derived from an EMBL/GenBank/DDBJ whole genome shotgun (WGS) entry which is preliminary data.</text>
</comment>
<dbReference type="SMART" id="SM00387">
    <property type="entry name" value="HATPase_c"/>
    <property type="match status" value="1"/>
</dbReference>
<feature type="domain" description="Response regulatory" evidence="9">
    <location>
        <begin position="423"/>
        <end position="541"/>
    </location>
</feature>
<evidence type="ECO:0000256" key="4">
    <source>
        <dbReference type="ARBA" id="ARBA00022679"/>
    </source>
</evidence>
<keyword evidence="3 6" id="KW-0597">Phosphoprotein</keyword>
<organism evidence="10 11">
    <name type="scientific">Desulfonatronospira thiodismutans ASO3-1</name>
    <dbReference type="NCBI Taxonomy" id="555779"/>
    <lineage>
        <taxon>Bacteria</taxon>
        <taxon>Pseudomonadati</taxon>
        <taxon>Thermodesulfobacteriota</taxon>
        <taxon>Desulfovibrionia</taxon>
        <taxon>Desulfovibrionales</taxon>
        <taxon>Desulfonatronovibrionaceae</taxon>
        <taxon>Desulfonatronospira</taxon>
    </lineage>
</organism>
<accession>D6SSX8</accession>
<dbReference type="GO" id="GO:0009927">
    <property type="term" value="F:histidine phosphotransfer kinase activity"/>
    <property type="evidence" value="ECO:0007669"/>
    <property type="project" value="TreeGrafter"/>
</dbReference>
<dbReference type="CDD" id="cd00082">
    <property type="entry name" value="HisKA"/>
    <property type="match status" value="1"/>
</dbReference>
<dbReference type="EMBL" id="ACJN02000003">
    <property type="protein sequence ID" value="EFI33794.1"/>
    <property type="molecule type" value="Genomic_DNA"/>
</dbReference>
<dbReference type="PANTHER" id="PTHR43047:SF72">
    <property type="entry name" value="OSMOSENSING HISTIDINE PROTEIN KINASE SLN1"/>
    <property type="match status" value="1"/>
</dbReference>
<dbReference type="InterPro" id="IPR036890">
    <property type="entry name" value="HATPase_C_sf"/>
</dbReference>
<keyword evidence="11" id="KW-1185">Reference proteome</keyword>
<keyword evidence="4" id="KW-0808">Transferase</keyword>
<dbReference type="InterPro" id="IPR036097">
    <property type="entry name" value="HisK_dim/P_sf"/>
</dbReference>
<feature type="modified residue" description="4-aspartylphosphate" evidence="6">
    <location>
        <position position="472"/>
    </location>
</feature>
<evidence type="ECO:0000256" key="5">
    <source>
        <dbReference type="ARBA" id="ARBA00022777"/>
    </source>
</evidence>
<evidence type="ECO:0000313" key="11">
    <source>
        <dbReference type="Proteomes" id="UP000005496"/>
    </source>
</evidence>
<comment type="catalytic activity">
    <reaction evidence="1">
        <text>ATP + protein L-histidine = ADP + protein N-phospho-L-histidine.</text>
        <dbReference type="EC" id="2.7.13.3"/>
    </reaction>
</comment>
<gene>
    <name evidence="10" type="ORF">Dthio_PD1133</name>
</gene>
<evidence type="ECO:0000313" key="10">
    <source>
        <dbReference type="EMBL" id="EFI33794.1"/>
    </source>
</evidence>
<dbReference type="Pfam" id="PF00072">
    <property type="entry name" value="Response_reg"/>
    <property type="match status" value="1"/>
</dbReference>
<dbReference type="GO" id="GO:0005886">
    <property type="term" value="C:plasma membrane"/>
    <property type="evidence" value="ECO:0007669"/>
    <property type="project" value="TreeGrafter"/>
</dbReference>
<dbReference type="InterPro" id="IPR005467">
    <property type="entry name" value="His_kinase_dom"/>
</dbReference>
<dbReference type="FunFam" id="3.30.565.10:FF:000006">
    <property type="entry name" value="Sensor histidine kinase WalK"/>
    <property type="match status" value="1"/>
</dbReference>